<evidence type="ECO:0000313" key="3">
    <source>
        <dbReference type="Proteomes" id="UP000192907"/>
    </source>
</evidence>
<organism evidence="2 3">
    <name type="scientific">Pseudobacteriovorax antillogorgiicola</name>
    <dbReference type="NCBI Taxonomy" id="1513793"/>
    <lineage>
        <taxon>Bacteria</taxon>
        <taxon>Pseudomonadati</taxon>
        <taxon>Bdellovibrionota</taxon>
        <taxon>Oligoflexia</taxon>
        <taxon>Oligoflexales</taxon>
        <taxon>Pseudobacteriovoracaceae</taxon>
        <taxon>Pseudobacteriovorax</taxon>
    </lineage>
</organism>
<gene>
    <name evidence="2" type="ORF">SAMN06296036_112153</name>
</gene>
<dbReference type="EMBL" id="FWZT01000012">
    <property type="protein sequence ID" value="SMF41321.1"/>
    <property type="molecule type" value="Genomic_DNA"/>
</dbReference>
<dbReference type="AlphaFoldDB" id="A0A1Y6C257"/>
<name>A0A1Y6C257_9BACT</name>
<feature type="region of interest" description="Disordered" evidence="1">
    <location>
        <begin position="44"/>
        <end position="64"/>
    </location>
</feature>
<reference evidence="3" key="1">
    <citation type="submission" date="2017-04" db="EMBL/GenBank/DDBJ databases">
        <authorList>
            <person name="Varghese N."/>
            <person name="Submissions S."/>
        </authorList>
    </citation>
    <scope>NUCLEOTIDE SEQUENCE [LARGE SCALE GENOMIC DNA]</scope>
    <source>
        <strain evidence="3">RKEM611</strain>
    </source>
</reference>
<protein>
    <submittedName>
        <fullName evidence="2">Uncharacterized protein</fullName>
    </submittedName>
</protein>
<sequence>MKFVNGRAIGVLLWLGLVCYSSISRAQVFGGFKPPVFVDPEIFVPPPDTEIESPEESNDSNETPFCEQSQHQLVCAQWAINLDPTTDYNTIITSLSDELEKSSPRQELIASLLAYFETYPQYWPQAQQSLSWSKLSIDETIGRQLLLNAVISRQALRLTQDQLDRLELLLPALFASYQTAMTTPLQEGATDLDREIIFSKVLVGDTELLWDDQGQIDRELLSSVLNNRTLSPSQEGLLNTAELGVIHNYLISEILEGDQLDSEIFTMFKGHYRELWRVLALLSEGADAEKQWLSEQIGQDDFYAMAMAMDLGGLWDCDDQQCNAAAYLQIDYDQWQVSNLNQLKGQNGSYRGESLRTFTNRWLRFWRWVADAPKERLKLAVMLSSHPTYHDGGPSRPFERTQRNPNSVNVVRNFQDLSDLFYLPSEEGDPALVDFLDGCSSRWQSCPQASELLAPLVMGSFKVLNDQLLQADETASTELSSCIQGQSQGGEFCPYKGLAGVIHDRATLDLVSSQTIEGIELKEVLARFVSAQDYSQDFDPTGFSNGMLDGVAQEYDDFENNIFISAKDSIPQNLLCFYLNSEFTGSSGDLEYTPSLDTLSLGSYYFSRLFVADSFASDAAEEDVHARFQRAFELNQAENGFMDCSLDDTASRLVRRGDTLVSDKLYDLTNEVQQVHFDLSAPGEESELFSIQSAIDSQIYNDKKN</sequence>
<keyword evidence="3" id="KW-1185">Reference proteome</keyword>
<feature type="compositionally biased region" description="Acidic residues" evidence="1">
    <location>
        <begin position="49"/>
        <end position="59"/>
    </location>
</feature>
<proteinExistence type="predicted"/>
<evidence type="ECO:0000313" key="2">
    <source>
        <dbReference type="EMBL" id="SMF41321.1"/>
    </source>
</evidence>
<dbReference type="Proteomes" id="UP000192907">
    <property type="component" value="Unassembled WGS sequence"/>
</dbReference>
<accession>A0A1Y6C257</accession>
<evidence type="ECO:0000256" key="1">
    <source>
        <dbReference type="SAM" id="MobiDB-lite"/>
    </source>
</evidence>
<dbReference type="RefSeq" id="WP_132320583.1">
    <property type="nucleotide sequence ID" value="NZ_FWZT01000012.1"/>
</dbReference>